<dbReference type="Pfam" id="PF01588">
    <property type="entry name" value="tRNA_bind"/>
    <property type="match status" value="1"/>
</dbReference>
<evidence type="ECO:0000313" key="6">
    <source>
        <dbReference type="EMBL" id="RUP16716.1"/>
    </source>
</evidence>
<dbReference type="SUPFAM" id="SSF50249">
    <property type="entry name" value="Nucleic acid-binding proteins"/>
    <property type="match status" value="1"/>
</dbReference>
<dbReference type="CDD" id="cd10289">
    <property type="entry name" value="GST_C_AaRS_like"/>
    <property type="match status" value="1"/>
</dbReference>
<feature type="compositionally biased region" description="Basic and acidic residues" evidence="4">
    <location>
        <begin position="663"/>
        <end position="677"/>
    </location>
</feature>
<accession>A0A433B9R5</accession>
<dbReference type="InterPro" id="IPR036282">
    <property type="entry name" value="Glutathione-S-Trfase_C_sf"/>
</dbReference>
<dbReference type="InterPro" id="IPR002547">
    <property type="entry name" value="tRNA-bd_dom"/>
</dbReference>
<evidence type="ECO:0000256" key="3">
    <source>
        <dbReference type="PROSITE-ProRule" id="PRU00209"/>
    </source>
</evidence>
<feature type="compositionally biased region" description="Polar residues" evidence="4">
    <location>
        <begin position="382"/>
        <end position="398"/>
    </location>
</feature>
<dbReference type="Gene3D" id="2.40.50.140">
    <property type="entry name" value="Nucleic acid-binding proteins"/>
    <property type="match status" value="1"/>
</dbReference>
<gene>
    <name evidence="6" type="ORF">BC936DRAFT_139519</name>
</gene>
<feature type="compositionally biased region" description="Basic residues" evidence="4">
    <location>
        <begin position="406"/>
        <end position="422"/>
    </location>
</feature>
<keyword evidence="2 3" id="KW-0694">RNA-binding</keyword>
<feature type="region of interest" description="Disordered" evidence="4">
    <location>
        <begin position="382"/>
        <end position="422"/>
    </location>
</feature>
<dbReference type="InterPro" id="IPR053836">
    <property type="entry name" value="Arc1-like_N"/>
</dbReference>
<evidence type="ECO:0000256" key="4">
    <source>
        <dbReference type="SAM" id="MobiDB-lite"/>
    </source>
</evidence>
<dbReference type="GO" id="GO:0000049">
    <property type="term" value="F:tRNA binding"/>
    <property type="evidence" value="ECO:0007669"/>
    <property type="project" value="UniProtKB-UniRule"/>
</dbReference>
<keyword evidence="7" id="KW-1185">Reference proteome</keyword>
<dbReference type="Pfam" id="PF21972">
    <property type="entry name" value="Arc1p_N_like"/>
    <property type="match status" value="1"/>
</dbReference>
<dbReference type="CDD" id="cd02799">
    <property type="entry name" value="tRNA_bind_EMAP-II_like"/>
    <property type="match status" value="1"/>
</dbReference>
<comment type="caution">
    <text evidence="6">The sequence shown here is derived from an EMBL/GenBank/DDBJ whole genome shotgun (WGS) entry which is preliminary data.</text>
</comment>
<feature type="region of interest" description="Disordered" evidence="4">
    <location>
        <begin position="29"/>
        <end position="59"/>
    </location>
</feature>
<dbReference type="Proteomes" id="UP000268093">
    <property type="component" value="Unassembled WGS sequence"/>
</dbReference>
<protein>
    <recommendedName>
        <fullName evidence="5">tRNA-binding domain-containing protein</fullName>
    </recommendedName>
</protein>
<dbReference type="PANTHER" id="PTHR11586">
    <property type="entry name" value="TRNA-AMINOACYLATION COFACTOR ARC1 FAMILY MEMBER"/>
    <property type="match status" value="1"/>
</dbReference>
<dbReference type="Gene3D" id="1.20.1050.130">
    <property type="match status" value="1"/>
</dbReference>
<keyword evidence="1 3" id="KW-0820">tRNA-binding</keyword>
<dbReference type="InterPro" id="IPR051270">
    <property type="entry name" value="Tyrosine-tRNA_ligase_regulator"/>
</dbReference>
<dbReference type="GO" id="GO:0017102">
    <property type="term" value="C:methionyl glutamyl tRNA synthetase complex"/>
    <property type="evidence" value="ECO:0007669"/>
    <property type="project" value="TreeGrafter"/>
</dbReference>
<name>A0A433B9R5_9FUNG</name>
<feature type="domain" description="TRNA-binding" evidence="5">
    <location>
        <begin position="689"/>
        <end position="795"/>
    </location>
</feature>
<feature type="region of interest" description="Disordered" evidence="4">
    <location>
        <begin position="659"/>
        <end position="687"/>
    </location>
</feature>
<dbReference type="SUPFAM" id="SSF47616">
    <property type="entry name" value="GST C-terminal domain-like"/>
    <property type="match status" value="1"/>
</dbReference>
<evidence type="ECO:0000256" key="2">
    <source>
        <dbReference type="ARBA" id="ARBA00022884"/>
    </source>
</evidence>
<organism evidence="6 7">
    <name type="scientific">Jimgerdemannia flammicorona</name>
    <dbReference type="NCBI Taxonomy" id="994334"/>
    <lineage>
        <taxon>Eukaryota</taxon>
        <taxon>Fungi</taxon>
        <taxon>Fungi incertae sedis</taxon>
        <taxon>Mucoromycota</taxon>
        <taxon>Mucoromycotina</taxon>
        <taxon>Endogonomycetes</taxon>
        <taxon>Endogonales</taxon>
        <taxon>Endogonaceae</taxon>
        <taxon>Jimgerdemannia</taxon>
    </lineage>
</organism>
<dbReference type="OrthoDB" id="19141at2759"/>
<sequence>MEKRLVFKSEYYFVPLNHGIRYLVGISGSDDDEDPTTEESKFSDSEYLPAVSDESETDVEEDVKDLQHLKRGKWKDENPFLDTLPPNAFDDKDEIVDDTLVDEGDYENDDVCYIIELLRYTYDMIKKKIPQRDNSERDIDIFIKSHMFSCLDGIVDRHFGEIVSRASRNRRTMLRLKQKDFDSQRHDLANDLTWGQEFSLCERAGSKIENGKKLLNNTLKVQKTLRDMHRTLVDSIIEAGGGALSRQVVDVLLDMYVGAGYYTSMRLTEFDIPTTLDGLSGVVKMARTMLQVKVGYTNIYSHVKRACKRFVLPFMQKILRSSIYWFTQMKAKAERDRCSKSSMLIPDRPKEVLSPKKPRIKKCQKAYDDVTDRYIFFLTTPQPRLKPTSNNARHNSPAQVRERHPSRPFPRRRQGPYHRRSCRRGGCAGGGWVGALSYLRIGVSPRTSETLDGQKIEGNNTVSKYLAAHATEKHLLGVSDVDHAEVDQWLTWTNTTLKVANKKELITELKFLDDHLVTRTYLIANRLTLSDLVVYANVHPNAKSLKPSTLPNLVRWFDLIQHIAVEGQRALAEKFEIIEFNLDDVPAPAPVATEVCEEHSWSKSSCLFMLPVRLLSSFYITLYSLRNQEKKDKIEKGKNAAVSTSKAVVSAAAPAAAATAEVPKAEKKEKTKGERRQPAPAPPVAEQSDLSRLDIRVGFIRSAKKHESADSLYVEEIDLGDGEGVYRTVVSGLVNHVPLEEMQERWCVCLANLKPAAMRGVKSEAMVLCATGADGKVELLTPVDTSKVKPGDKVYVEELEGEAEKVLNPKKKYWENVQPELNTNAERLAHYKELPFRIRASSGETVLVKVDSVVNGKIK</sequence>
<evidence type="ECO:0000259" key="5">
    <source>
        <dbReference type="PROSITE" id="PS50886"/>
    </source>
</evidence>
<dbReference type="PANTHER" id="PTHR11586:SF33">
    <property type="entry name" value="AMINOACYL TRNA SYNTHASE COMPLEX-INTERACTING MULTIFUNCTIONAL PROTEIN 1"/>
    <property type="match status" value="1"/>
</dbReference>
<dbReference type="EMBL" id="RBNI01015196">
    <property type="protein sequence ID" value="RUP16716.1"/>
    <property type="molecule type" value="Genomic_DNA"/>
</dbReference>
<evidence type="ECO:0000313" key="7">
    <source>
        <dbReference type="Proteomes" id="UP000268093"/>
    </source>
</evidence>
<dbReference type="AlphaFoldDB" id="A0A433B9R5"/>
<dbReference type="InterPro" id="IPR012340">
    <property type="entry name" value="NA-bd_OB-fold"/>
</dbReference>
<proteinExistence type="predicted"/>
<reference evidence="6 7" key="1">
    <citation type="journal article" date="2018" name="New Phytol.">
        <title>Phylogenomics of Endogonaceae and evolution of mycorrhizas within Mucoromycota.</title>
        <authorList>
            <person name="Chang Y."/>
            <person name="Desiro A."/>
            <person name="Na H."/>
            <person name="Sandor L."/>
            <person name="Lipzen A."/>
            <person name="Clum A."/>
            <person name="Barry K."/>
            <person name="Grigoriev I.V."/>
            <person name="Martin F.M."/>
            <person name="Stajich J.E."/>
            <person name="Smith M.E."/>
            <person name="Bonito G."/>
            <person name="Spatafora J.W."/>
        </authorList>
    </citation>
    <scope>NUCLEOTIDE SEQUENCE [LARGE SCALE GENOMIC DNA]</scope>
    <source>
        <strain evidence="6 7">GMNB39</strain>
    </source>
</reference>
<evidence type="ECO:0000256" key="1">
    <source>
        <dbReference type="ARBA" id="ARBA00022555"/>
    </source>
</evidence>
<dbReference type="PROSITE" id="PS50886">
    <property type="entry name" value="TRBD"/>
    <property type="match status" value="1"/>
</dbReference>